<evidence type="ECO:0000313" key="2">
    <source>
        <dbReference type="EMBL" id="RPB13385.1"/>
    </source>
</evidence>
<feature type="compositionally biased region" description="Low complexity" evidence="1">
    <location>
        <begin position="1250"/>
        <end position="1263"/>
    </location>
</feature>
<dbReference type="InParanoid" id="A0A3N4L5S8"/>
<evidence type="ECO:0000313" key="3">
    <source>
        <dbReference type="Proteomes" id="UP000277580"/>
    </source>
</evidence>
<feature type="compositionally biased region" description="Polar residues" evidence="1">
    <location>
        <begin position="892"/>
        <end position="906"/>
    </location>
</feature>
<feature type="compositionally biased region" description="Basic and acidic residues" evidence="1">
    <location>
        <begin position="1"/>
        <end position="11"/>
    </location>
</feature>
<feature type="compositionally biased region" description="Basic and acidic residues" evidence="1">
    <location>
        <begin position="585"/>
        <end position="602"/>
    </location>
</feature>
<feature type="region of interest" description="Disordered" evidence="1">
    <location>
        <begin position="709"/>
        <end position="803"/>
    </location>
</feature>
<dbReference type="STRING" id="1392247.A0A3N4L5S8"/>
<feature type="region of interest" description="Disordered" evidence="1">
    <location>
        <begin position="549"/>
        <end position="637"/>
    </location>
</feature>
<dbReference type="OrthoDB" id="5382203at2759"/>
<feature type="compositionally biased region" description="Polar residues" evidence="1">
    <location>
        <begin position="12"/>
        <end position="39"/>
    </location>
</feature>
<feature type="compositionally biased region" description="Polar residues" evidence="1">
    <location>
        <begin position="740"/>
        <end position="763"/>
    </location>
</feature>
<accession>A0A3N4L5S8</accession>
<reference evidence="2 3" key="1">
    <citation type="journal article" date="2018" name="Nat. Ecol. Evol.">
        <title>Pezizomycetes genomes reveal the molecular basis of ectomycorrhizal truffle lifestyle.</title>
        <authorList>
            <person name="Murat C."/>
            <person name="Payen T."/>
            <person name="Noel B."/>
            <person name="Kuo A."/>
            <person name="Morin E."/>
            <person name="Chen J."/>
            <person name="Kohler A."/>
            <person name="Krizsan K."/>
            <person name="Balestrini R."/>
            <person name="Da Silva C."/>
            <person name="Montanini B."/>
            <person name="Hainaut M."/>
            <person name="Levati E."/>
            <person name="Barry K.W."/>
            <person name="Belfiori B."/>
            <person name="Cichocki N."/>
            <person name="Clum A."/>
            <person name="Dockter R.B."/>
            <person name="Fauchery L."/>
            <person name="Guy J."/>
            <person name="Iotti M."/>
            <person name="Le Tacon F."/>
            <person name="Lindquist E.A."/>
            <person name="Lipzen A."/>
            <person name="Malagnac F."/>
            <person name="Mello A."/>
            <person name="Molinier V."/>
            <person name="Miyauchi S."/>
            <person name="Poulain J."/>
            <person name="Riccioni C."/>
            <person name="Rubini A."/>
            <person name="Sitrit Y."/>
            <person name="Splivallo R."/>
            <person name="Traeger S."/>
            <person name="Wang M."/>
            <person name="Zifcakova L."/>
            <person name="Wipf D."/>
            <person name="Zambonelli A."/>
            <person name="Paolocci F."/>
            <person name="Nowrousian M."/>
            <person name="Ottonello S."/>
            <person name="Baldrian P."/>
            <person name="Spatafora J.W."/>
            <person name="Henrissat B."/>
            <person name="Nagy L.G."/>
            <person name="Aury J.M."/>
            <person name="Wincker P."/>
            <person name="Grigoriev I.V."/>
            <person name="Bonfante P."/>
            <person name="Martin F.M."/>
        </authorList>
    </citation>
    <scope>NUCLEOTIDE SEQUENCE [LARGE SCALE GENOMIC DNA]</scope>
    <source>
        <strain evidence="2 3">CCBAS932</strain>
    </source>
</reference>
<feature type="compositionally biased region" description="Basic and acidic residues" evidence="1">
    <location>
        <begin position="1226"/>
        <end position="1238"/>
    </location>
</feature>
<keyword evidence="3" id="KW-1185">Reference proteome</keyword>
<gene>
    <name evidence="2" type="ORF">P167DRAFT_544719</name>
</gene>
<feature type="compositionally biased region" description="Low complexity" evidence="1">
    <location>
        <begin position="907"/>
        <end position="929"/>
    </location>
</feature>
<feature type="compositionally biased region" description="Basic and acidic residues" evidence="1">
    <location>
        <begin position="775"/>
        <end position="803"/>
    </location>
</feature>
<feature type="compositionally biased region" description="Basic and acidic residues" evidence="1">
    <location>
        <begin position="825"/>
        <end position="835"/>
    </location>
</feature>
<feature type="compositionally biased region" description="Polar residues" evidence="1">
    <location>
        <begin position="565"/>
        <end position="581"/>
    </location>
</feature>
<evidence type="ECO:0000256" key="1">
    <source>
        <dbReference type="SAM" id="MobiDB-lite"/>
    </source>
</evidence>
<feature type="region of interest" description="Disordered" evidence="1">
    <location>
        <begin position="327"/>
        <end position="364"/>
    </location>
</feature>
<dbReference type="EMBL" id="ML119123">
    <property type="protein sequence ID" value="RPB13385.1"/>
    <property type="molecule type" value="Genomic_DNA"/>
</dbReference>
<proteinExistence type="predicted"/>
<feature type="compositionally biased region" description="Polar residues" evidence="1">
    <location>
        <begin position="330"/>
        <end position="346"/>
    </location>
</feature>
<sequence>MNRSSRPEDLQLQKSSTSTRVRSQSIGSVDKPLSSNGSSVYSLTNPLTNVTPEPAYIAASAATGIVTGNHEGFLHDEDNAGHATATIPVTPASLKLINQFLDFLLYSFLSASKSTSLKALRPAVSEVLRNRLAKEAVAGADQELSSYLGGGDDGDDFDGLNEAPEISAEWDLETAWKKTRLRCMVYSSLGDIEEDDEEIYLGYGNLEGIVGSQQYEQNSIVPGIVSPAVAIWLTAVLEFMGEQTLLLAGHAAINRFTQRMAAIESGGYQLDTTERERPMVEELDTEKVALNSSLGRLWRQWRKRVRGRGSSFSSPGSHGGILQRLERTASRMSSSSTLTDPRNTQPEAPEIREEITGTAGRELGTNVENQVKETSVSTEKETLESINTPSNLGAGHDYLFYEDSPRRRPQSLVLLPSTTTEAPFVLSRSIKRRNSLPAIIRSEFPDPVVEDTPEGEGAETDFEDIDGEFYTPAEEGLNLDVSVQVVKPTSEQLNPLGKSYFPTQEQPKRSAVQGAAEFKHLNEEAEALKKTPVPDDGISELTFFTQATDDEDDEDDDHHSIIGSAHTSDIQVQPSASQTPSPLHKSGDHSDHPENLTPKFERFTPSSRRRPAELVEIRTNGRVSTFQEQRAADRRPSATTLAELIDSDDESPTTTTHKYFVEGGRLTPGGTNQIAGDYFAHAKKASSASSKYSQHSQLSDRKLGQLTLIQPPGSTVSLPSERGNVRAWTPPQTPNKSRRSSSSGKAQRPVTSHSGTSQNSTKLKSLIAWPMESGKQSRESDDESRSSLHSERPSTKLASLDDKERSFEELISSGDTIHCTITPDPLRRMESKEVQTPRTATSALADFLRNTGPDGKEARAVPPSRSGNSSRPSTARAIPIIPKDPSLEDVASLTQLLRSTSASPSETRPQTPTTSLPSSSHNSTYSPASRHMYRPNSVTTSPKASNESTPLNPGGITGIPAVIRQYRSDSLGSRPKNRLVARHASGFTTSDSTSALADFFRNTTPPIDVDGQVTQRRISRSVAPFRNTMDSDQFELPEAEPEPAVNNATPPTELNFLTSAAAPPDSYQSSFSSSTALLRNNSKKQHDYGAVNSMPETKRKQTRIKDPYAIDMDDEEDDEDMEALNLIIPKKRKEDESLMDFLRNVPPPPQPPTPPQENEEIRTIQKKNSSVSLIGRFGRNGRKNSIASNADKFPLPPLPQMPGGYKHTPLAQEDDSSSSRYMQGGEQRRTPYDSRTDMDSPGTANHARFGNRAQARGGVQARGARTDRGETDSLADFLKFSEPPPAPTQRAPTSKEDTSAMAKFKNFTFLRKSKRNEVF</sequence>
<feature type="region of interest" description="Disordered" evidence="1">
    <location>
        <begin position="1142"/>
        <end position="1299"/>
    </location>
</feature>
<feature type="compositionally biased region" description="Polar residues" evidence="1">
    <location>
        <begin position="936"/>
        <end position="951"/>
    </location>
</feature>
<feature type="compositionally biased region" description="Low complexity" evidence="1">
    <location>
        <begin position="862"/>
        <end position="873"/>
    </location>
</feature>
<feature type="compositionally biased region" description="Pro residues" evidence="1">
    <location>
        <begin position="1145"/>
        <end position="1155"/>
    </location>
</feature>
<feature type="region of interest" description="Disordered" evidence="1">
    <location>
        <begin position="818"/>
        <end position="958"/>
    </location>
</feature>
<name>A0A3N4L5S8_9PEZI</name>
<feature type="region of interest" description="Disordered" evidence="1">
    <location>
        <begin position="1"/>
        <end position="39"/>
    </location>
</feature>
<protein>
    <submittedName>
        <fullName evidence="2">Uncharacterized protein</fullName>
    </submittedName>
</protein>
<organism evidence="2 3">
    <name type="scientific">Morchella conica CCBAS932</name>
    <dbReference type="NCBI Taxonomy" id="1392247"/>
    <lineage>
        <taxon>Eukaryota</taxon>
        <taxon>Fungi</taxon>
        <taxon>Dikarya</taxon>
        <taxon>Ascomycota</taxon>
        <taxon>Pezizomycotina</taxon>
        <taxon>Pezizomycetes</taxon>
        <taxon>Pezizales</taxon>
        <taxon>Morchellaceae</taxon>
        <taxon>Morchella</taxon>
    </lineage>
</organism>
<dbReference type="Proteomes" id="UP000277580">
    <property type="component" value="Unassembled WGS sequence"/>
</dbReference>